<dbReference type="SUPFAM" id="SSF53335">
    <property type="entry name" value="S-adenosyl-L-methionine-dependent methyltransferases"/>
    <property type="match status" value="1"/>
</dbReference>
<dbReference type="PANTHER" id="PTHR13393:SF0">
    <property type="entry name" value="RNA N6-ADENOSINE-METHYLTRANSFERASE METTL16"/>
    <property type="match status" value="1"/>
</dbReference>
<dbReference type="InterPro" id="IPR010286">
    <property type="entry name" value="METTL16/RlmF"/>
</dbReference>
<evidence type="ECO:0000256" key="3">
    <source>
        <dbReference type="SAM" id="MobiDB-lite"/>
    </source>
</evidence>
<dbReference type="EMBL" id="GECZ01025057">
    <property type="protein sequence ID" value="JAS44712.1"/>
    <property type="molecule type" value="Transcribed_RNA"/>
</dbReference>
<dbReference type="GO" id="GO:0008168">
    <property type="term" value="F:methyltransferase activity"/>
    <property type="evidence" value="ECO:0007669"/>
    <property type="project" value="UniProtKB-KW"/>
</dbReference>
<dbReference type="GO" id="GO:0070475">
    <property type="term" value="P:rRNA base methylation"/>
    <property type="evidence" value="ECO:0007669"/>
    <property type="project" value="TreeGrafter"/>
</dbReference>
<dbReference type="Pfam" id="PF05971">
    <property type="entry name" value="Methyltransf_10"/>
    <property type="match status" value="2"/>
</dbReference>
<evidence type="ECO:0000313" key="4">
    <source>
        <dbReference type="EMBL" id="JAS44712.1"/>
    </source>
</evidence>
<dbReference type="AlphaFoldDB" id="A0A1B6F370"/>
<dbReference type="InterPro" id="IPR029063">
    <property type="entry name" value="SAM-dependent_MTases_sf"/>
</dbReference>
<accession>A0A1B6F370</accession>
<protein>
    <recommendedName>
        <fullName evidence="5">U6 small nuclear RNA (adenine-(43)-N(6))-methyltransferase</fullName>
    </recommendedName>
</protein>
<name>A0A1B6F370_9HEMI</name>
<gene>
    <name evidence="4" type="ORF">g.18777</name>
</gene>
<evidence type="ECO:0000256" key="2">
    <source>
        <dbReference type="ARBA" id="ARBA00022679"/>
    </source>
</evidence>
<evidence type="ECO:0008006" key="5">
    <source>
        <dbReference type="Google" id="ProtNLM"/>
    </source>
</evidence>
<dbReference type="PANTHER" id="PTHR13393">
    <property type="entry name" value="SAM-DEPENDENT METHYLTRANSFERASE"/>
    <property type="match status" value="1"/>
</dbReference>
<reference evidence="4" key="1">
    <citation type="submission" date="2015-11" db="EMBL/GenBank/DDBJ databases">
        <title>De novo transcriptome assembly of four potential Pierce s Disease insect vectors from Arizona vineyards.</title>
        <authorList>
            <person name="Tassone E.E."/>
        </authorList>
    </citation>
    <scope>NUCLEOTIDE SEQUENCE</scope>
</reference>
<sequence>MSLNKFMHPRNKYRKPPDFKALAAKYPDFKKHVKRDARGNVSLDFKNLKSLQALTTTLLKEDFNLNVEIPINSEIPTIPLYMNYLLWLEDLVAANNSSDVIRGVEIGCTASSVYSLLAARQFHWHMLATEVDTDSAFAASNNIRRNKLNDRITVRAVEKGTVLQGVLEPDVVYDFCMCNTLRYMTTGEELLTLLTALVLDSLELKERIRIYTVKVVDKAMVDTMMEILKKAGVTRVSSKMFCQGRTTRWGVAWTLGFAELPEVSQSHKQNIPFSQAVQGELPDTVEQLLQLIKQLQITHSILKRNKELCTMEITAMKNTWSNVEKRTCQITTNSEGDKETQNTPNSEENDKQSADGNNENEDQTETKEESKDEKKGLPSTETAGSQIKIGINEKTTTDFCGNNVSEKSTEEVAEIGVCEKTMAEVTGNEVGEKIMTDVGRKTMVNVSDKTMVEVGDGDYCRIGKKRESVEDLDASNSDMKKLKMKNGGSEVNIGPQRGPVLTASLVVRKTTSGSVIEMNWLRGPGGRNSARQLLQYLASSLNPLAAN</sequence>
<keyword evidence="2" id="KW-0808">Transferase</keyword>
<organism evidence="4">
    <name type="scientific">Cuerna arida</name>
    <dbReference type="NCBI Taxonomy" id="1464854"/>
    <lineage>
        <taxon>Eukaryota</taxon>
        <taxon>Metazoa</taxon>
        <taxon>Ecdysozoa</taxon>
        <taxon>Arthropoda</taxon>
        <taxon>Hexapoda</taxon>
        <taxon>Insecta</taxon>
        <taxon>Pterygota</taxon>
        <taxon>Neoptera</taxon>
        <taxon>Paraneoptera</taxon>
        <taxon>Hemiptera</taxon>
        <taxon>Auchenorrhyncha</taxon>
        <taxon>Membracoidea</taxon>
        <taxon>Cicadellidae</taxon>
        <taxon>Cicadellinae</taxon>
        <taxon>Proconiini</taxon>
        <taxon>Cuerna</taxon>
    </lineage>
</organism>
<keyword evidence="1" id="KW-0489">Methyltransferase</keyword>
<proteinExistence type="predicted"/>
<dbReference type="Gene3D" id="3.40.50.150">
    <property type="entry name" value="Vaccinia Virus protein VP39"/>
    <property type="match status" value="1"/>
</dbReference>
<feature type="region of interest" description="Disordered" evidence="3">
    <location>
        <begin position="332"/>
        <end position="390"/>
    </location>
</feature>
<dbReference type="GO" id="GO:0005634">
    <property type="term" value="C:nucleus"/>
    <property type="evidence" value="ECO:0007669"/>
    <property type="project" value="TreeGrafter"/>
</dbReference>
<evidence type="ECO:0000256" key="1">
    <source>
        <dbReference type="ARBA" id="ARBA00022603"/>
    </source>
</evidence>
<feature type="compositionally biased region" description="Basic and acidic residues" evidence="3">
    <location>
        <begin position="364"/>
        <end position="376"/>
    </location>
</feature>